<keyword evidence="14" id="KW-1185">Reference proteome</keyword>
<keyword evidence="3 7" id="KW-0690">Ribosome biogenesis</keyword>
<dbReference type="NCBIfam" id="TIGR00231">
    <property type="entry name" value="small_GTP"/>
    <property type="match status" value="1"/>
</dbReference>
<feature type="binding site" evidence="7">
    <location>
        <begin position="124"/>
        <end position="127"/>
    </location>
    <ligand>
        <name>GTP</name>
        <dbReference type="ChEBI" id="CHEBI:37565"/>
    </ligand>
</feature>
<dbReference type="SUPFAM" id="SSF54814">
    <property type="entry name" value="Prokaryotic type KH domain (KH-domain type II)"/>
    <property type="match status" value="1"/>
</dbReference>
<evidence type="ECO:0000256" key="9">
    <source>
        <dbReference type="RuleBase" id="RU003761"/>
    </source>
</evidence>
<dbReference type="InterPro" id="IPR009019">
    <property type="entry name" value="KH_sf_prok-type"/>
</dbReference>
<evidence type="ECO:0000256" key="2">
    <source>
        <dbReference type="ARBA" id="ARBA00020484"/>
    </source>
</evidence>
<dbReference type="InterPro" id="IPR030388">
    <property type="entry name" value="G_ERA_dom"/>
</dbReference>
<comment type="function">
    <text evidence="7">An essential GTPase that binds both GDP and GTP, with rapid nucleotide exchange. Plays a role in 16S rRNA processing and 30S ribosomal subunit biogenesis and possibly also in cell cycle regulation and energy metabolism.</text>
</comment>
<sequence>MNKTKQYCGFVAIIGRPNVGKSTLLNKLLKKKISITSKKPQTTRQNITGIYTSNKYQIIYTDTPGICFNRKKNIDCLIEYSYIEQVNYVELIIFIVDGIKFTENDSKIISKLIILNRPVILVINKIDNITNKNKILPYIDLIRKKMNFLSIIPISAKKEIGINSLLITIKKHIPESIFFFPKNYITDKSDAFMASEIVREKLIRFLGDELPYSVNVKIEDFNINKNNILYINGSILIKHINQKKIIIGKNGNKIKKIGIESRIAMEKIFKHKIQLKLWVKSLS</sequence>
<dbReference type="AlphaFoldDB" id="A0A0M6W761"/>
<evidence type="ECO:0000313" key="13">
    <source>
        <dbReference type="EMBL" id="CRK85719.1"/>
    </source>
</evidence>
<dbReference type="InterPro" id="IPR015946">
    <property type="entry name" value="KH_dom-like_a/b"/>
</dbReference>
<dbReference type="GO" id="GO:0003924">
    <property type="term" value="F:GTPase activity"/>
    <property type="evidence" value="ECO:0007669"/>
    <property type="project" value="UniProtKB-UniRule"/>
</dbReference>
<dbReference type="PROSITE" id="PS50191">
    <property type="entry name" value="CRAL_TRIO"/>
    <property type="match status" value="1"/>
</dbReference>
<dbReference type="GO" id="GO:0005525">
    <property type="term" value="F:GTP binding"/>
    <property type="evidence" value="ECO:0007669"/>
    <property type="project" value="UniProtKB-UniRule"/>
</dbReference>
<evidence type="ECO:0000256" key="7">
    <source>
        <dbReference type="HAMAP-Rule" id="MF_00367"/>
    </source>
</evidence>
<dbReference type="SUPFAM" id="SSF52540">
    <property type="entry name" value="P-loop containing nucleoside triphosphate hydrolases"/>
    <property type="match status" value="1"/>
</dbReference>
<evidence type="ECO:0000259" key="12">
    <source>
        <dbReference type="PROSITE" id="PS51713"/>
    </source>
</evidence>
<dbReference type="Proteomes" id="UP000242301">
    <property type="component" value="Unassembled WGS sequence"/>
</dbReference>
<dbReference type="InterPro" id="IPR001251">
    <property type="entry name" value="CRAL-TRIO_dom"/>
</dbReference>
<keyword evidence="7" id="KW-0963">Cytoplasm</keyword>
<name>A0A0M6W761_9GAMM</name>
<feature type="domain" description="CRAL-TRIO" evidence="10">
    <location>
        <begin position="10"/>
        <end position="192"/>
    </location>
</feature>
<proteinExistence type="inferred from homology"/>
<comment type="subunit">
    <text evidence="7">Monomer.</text>
</comment>
<dbReference type="Pfam" id="PF01926">
    <property type="entry name" value="MMR_HSR1"/>
    <property type="match status" value="1"/>
</dbReference>
<dbReference type="HAMAP" id="MF_00367">
    <property type="entry name" value="GTPase_Era"/>
    <property type="match status" value="1"/>
</dbReference>
<dbReference type="GO" id="GO:0070181">
    <property type="term" value="F:small ribosomal subunit rRNA binding"/>
    <property type="evidence" value="ECO:0007669"/>
    <property type="project" value="UniProtKB-UniRule"/>
</dbReference>
<dbReference type="GO" id="GO:0005829">
    <property type="term" value="C:cytosol"/>
    <property type="evidence" value="ECO:0007669"/>
    <property type="project" value="TreeGrafter"/>
</dbReference>
<evidence type="ECO:0000256" key="1">
    <source>
        <dbReference type="ARBA" id="ARBA00007921"/>
    </source>
</evidence>
<dbReference type="GO" id="GO:0000028">
    <property type="term" value="P:ribosomal small subunit assembly"/>
    <property type="evidence" value="ECO:0007669"/>
    <property type="project" value="TreeGrafter"/>
</dbReference>
<dbReference type="NCBIfam" id="TIGR00436">
    <property type="entry name" value="era"/>
    <property type="match status" value="1"/>
</dbReference>
<dbReference type="EMBL" id="CVRF01000002">
    <property type="protein sequence ID" value="CRK85719.1"/>
    <property type="molecule type" value="Genomic_DNA"/>
</dbReference>
<feature type="region of interest" description="G2" evidence="8">
    <location>
        <begin position="41"/>
        <end position="45"/>
    </location>
</feature>
<evidence type="ECO:0000259" key="10">
    <source>
        <dbReference type="PROSITE" id="PS50191"/>
    </source>
</evidence>
<feature type="binding site" evidence="7">
    <location>
        <begin position="62"/>
        <end position="66"/>
    </location>
    <ligand>
        <name>GTP</name>
        <dbReference type="ChEBI" id="CHEBI:37565"/>
    </ligand>
</feature>
<feature type="region of interest" description="G1" evidence="8">
    <location>
        <begin position="15"/>
        <end position="22"/>
    </location>
</feature>
<accession>A0A0M6W761</accession>
<keyword evidence="7" id="KW-0699">rRNA-binding</keyword>
<comment type="similarity">
    <text evidence="1 7 8 9">Belongs to the TRAFAC class TrmE-Era-EngA-EngB-Septin-like GTPase superfamily. Era GTPase family.</text>
</comment>
<feature type="binding site" evidence="7">
    <location>
        <begin position="15"/>
        <end position="22"/>
    </location>
    <ligand>
        <name>GTP</name>
        <dbReference type="ChEBI" id="CHEBI:37565"/>
    </ligand>
</feature>
<evidence type="ECO:0000256" key="4">
    <source>
        <dbReference type="ARBA" id="ARBA00022741"/>
    </source>
</evidence>
<dbReference type="PRINTS" id="PR00326">
    <property type="entry name" value="GTP1OBG"/>
</dbReference>
<evidence type="ECO:0000259" key="11">
    <source>
        <dbReference type="PROSITE" id="PS50823"/>
    </source>
</evidence>
<feature type="domain" description="KH type-2" evidence="11">
    <location>
        <begin position="198"/>
        <end position="283"/>
    </location>
</feature>
<keyword evidence="6 7" id="KW-0342">GTP-binding</keyword>
<keyword evidence="7" id="KW-0472">Membrane</keyword>
<gene>
    <name evidence="7 13" type="primary">era</name>
    <name evidence="13" type="ORF">SOFFGTOCOR_0292</name>
</gene>
<dbReference type="InterPro" id="IPR004044">
    <property type="entry name" value="KH_dom_type_2"/>
</dbReference>
<dbReference type="InterPro" id="IPR027417">
    <property type="entry name" value="P-loop_NTPase"/>
</dbReference>
<dbReference type="CDD" id="cd22534">
    <property type="entry name" value="KH-II_Era"/>
    <property type="match status" value="1"/>
</dbReference>
<evidence type="ECO:0000256" key="8">
    <source>
        <dbReference type="PROSITE-ProRule" id="PRU01050"/>
    </source>
</evidence>
<dbReference type="InterPro" id="IPR005662">
    <property type="entry name" value="GTPase_Era-like"/>
</dbReference>
<dbReference type="PROSITE" id="PS50823">
    <property type="entry name" value="KH_TYPE_2"/>
    <property type="match status" value="1"/>
</dbReference>
<organism evidence="13 14">
    <name type="scientific">Candidatus Providencia siddallii</name>
    <dbReference type="NCBI Taxonomy" id="1715285"/>
    <lineage>
        <taxon>Bacteria</taxon>
        <taxon>Pseudomonadati</taxon>
        <taxon>Pseudomonadota</taxon>
        <taxon>Gammaproteobacteria</taxon>
        <taxon>Enterobacterales</taxon>
        <taxon>Morganellaceae</taxon>
        <taxon>Providencia</taxon>
    </lineage>
</organism>
<keyword evidence="4 7" id="KW-0547">Nucleotide-binding</keyword>
<dbReference type="STRING" id="1715285.SOFFGTOCOR_0292"/>
<dbReference type="Gene3D" id="3.40.50.300">
    <property type="entry name" value="P-loop containing nucleotide triphosphate hydrolases"/>
    <property type="match status" value="1"/>
</dbReference>
<dbReference type="InterPro" id="IPR005225">
    <property type="entry name" value="Small_GTP-bd"/>
</dbReference>
<feature type="region of interest" description="G4" evidence="8">
    <location>
        <begin position="124"/>
        <end position="127"/>
    </location>
</feature>
<evidence type="ECO:0000256" key="5">
    <source>
        <dbReference type="ARBA" id="ARBA00022884"/>
    </source>
</evidence>
<evidence type="ECO:0000256" key="6">
    <source>
        <dbReference type="ARBA" id="ARBA00023134"/>
    </source>
</evidence>
<keyword evidence="7" id="KW-1003">Cell membrane</keyword>
<dbReference type="Pfam" id="PF07650">
    <property type="entry name" value="KH_2"/>
    <property type="match status" value="1"/>
</dbReference>
<dbReference type="GO" id="GO:0005886">
    <property type="term" value="C:plasma membrane"/>
    <property type="evidence" value="ECO:0007669"/>
    <property type="project" value="UniProtKB-SubCell"/>
</dbReference>
<evidence type="ECO:0000313" key="14">
    <source>
        <dbReference type="Proteomes" id="UP000242301"/>
    </source>
</evidence>
<dbReference type="PROSITE" id="PS51713">
    <property type="entry name" value="G_ERA"/>
    <property type="match status" value="1"/>
</dbReference>
<dbReference type="InterPro" id="IPR006073">
    <property type="entry name" value="GTP-bd"/>
</dbReference>
<feature type="domain" description="Era-type G" evidence="12">
    <location>
        <begin position="7"/>
        <end position="175"/>
    </location>
</feature>
<protein>
    <recommendedName>
        <fullName evidence="2 7">GTPase Era</fullName>
    </recommendedName>
</protein>
<evidence type="ECO:0000256" key="3">
    <source>
        <dbReference type="ARBA" id="ARBA00022517"/>
    </source>
</evidence>
<feature type="region of interest" description="G3" evidence="8">
    <location>
        <begin position="62"/>
        <end position="65"/>
    </location>
</feature>
<dbReference type="PANTHER" id="PTHR42698:SF1">
    <property type="entry name" value="GTPASE ERA, MITOCHONDRIAL"/>
    <property type="match status" value="1"/>
</dbReference>
<dbReference type="PANTHER" id="PTHR42698">
    <property type="entry name" value="GTPASE ERA"/>
    <property type="match status" value="1"/>
</dbReference>
<keyword evidence="5 7" id="KW-0694">RNA-binding</keyword>
<feature type="region of interest" description="G5" evidence="8">
    <location>
        <begin position="154"/>
        <end position="156"/>
    </location>
</feature>
<dbReference type="Gene3D" id="3.30.300.20">
    <property type="match status" value="1"/>
</dbReference>
<reference evidence="14" key="1">
    <citation type="submission" date="2015-05" db="EMBL/GenBank/DDBJ databases">
        <authorList>
            <person name="Manzano-Marin A."/>
        </authorList>
    </citation>
    <scope>NUCLEOTIDE SEQUENCE [LARGE SCALE GENOMIC DNA]</scope>
    <source>
        <strain evidence="14">officinalis</strain>
    </source>
</reference>
<comment type="subcellular location">
    <subcellularLocation>
        <location evidence="7">Cytoplasm</location>
    </subcellularLocation>
    <subcellularLocation>
        <location evidence="7">Cell membrane</location>
        <topology evidence="7">Peripheral membrane protein</topology>
    </subcellularLocation>
</comment>
<dbReference type="CDD" id="cd04163">
    <property type="entry name" value="Era"/>
    <property type="match status" value="1"/>
</dbReference>
<dbReference type="NCBIfam" id="NF000908">
    <property type="entry name" value="PRK00089.1"/>
    <property type="match status" value="1"/>
</dbReference>
<dbReference type="GO" id="GO:0043024">
    <property type="term" value="F:ribosomal small subunit binding"/>
    <property type="evidence" value="ECO:0007669"/>
    <property type="project" value="TreeGrafter"/>
</dbReference>